<dbReference type="EMBL" id="CAJQZP010000497">
    <property type="protein sequence ID" value="CAG4964425.1"/>
    <property type="molecule type" value="Genomic_DNA"/>
</dbReference>
<evidence type="ECO:0000256" key="1">
    <source>
        <dbReference type="SAM" id="MobiDB-lite"/>
    </source>
</evidence>
<dbReference type="Proteomes" id="UP000691718">
    <property type="component" value="Unassembled WGS sequence"/>
</dbReference>
<dbReference type="OrthoDB" id="7311635at2759"/>
<sequence length="133" mass="15466">MDVLSHYDSAGPSQHPSTHAQTPDLYSSLPENETATAGDGILHNPEFKKIPEEPTYVELQSKRREWTTQIENFTTHHFNGELQSTKFYDHKSPPIDYFNNMFPDELFQVIVNNTNKYARLKNSKPRDIWNNDL</sequence>
<dbReference type="AlphaFoldDB" id="A0A8S3WJP2"/>
<evidence type="ECO:0000313" key="3">
    <source>
        <dbReference type="Proteomes" id="UP000691718"/>
    </source>
</evidence>
<gene>
    <name evidence="2" type="ORF">PAPOLLO_LOCUS7188</name>
</gene>
<organism evidence="2 3">
    <name type="scientific">Parnassius apollo</name>
    <name type="common">Apollo butterfly</name>
    <name type="synonym">Papilio apollo</name>
    <dbReference type="NCBI Taxonomy" id="110799"/>
    <lineage>
        <taxon>Eukaryota</taxon>
        <taxon>Metazoa</taxon>
        <taxon>Ecdysozoa</taxon>
        <taxon>Arthropoda</taxon>
        <taxon>Hexapoda</taxon>
        <taxon>Insecta</taxon>
        <taxon>Pterygota</taxon>
        <taxon>Neoptera</taxon>
        <taxon>Endopterygota</taxon>
        <taxon>Lepidoptera</taxon>
        <taxon>Glossata</taxon>
        <taxon>Ditrysia</taxon>
        <taxon>Papilionoidea</taxon>
        <taxon>Papilionidae</taxon>
        <taxon>Parnassiinae</taxon>
        <taxon>Parnassini</taxon>
        <taxon>Parnassius</taxon>
        <taxon>Parnassius</taxon>
    </lineage>
</organism>
<proteinExistence type="predicted"/>
<protein>
    <submittedName>
        <fullName evidence="2">(apollo) hypothetical protein</fullName>
    </submittedName>
</protein>
<reference evidence="2" key="1">
    <citation type="submission" date="2021-04" db="EMBL/GenBank/DDBJ databases">
        <authorList>
            <person name="Tunstrom K."/>
        </authorList>
    </citation>
    <scope>NUCLEOTIDE SEQUENCE</scope>
</reference>
<keyword evidence="3" id="KW-1185">Reference proteome</keyword>
<feature type="compositionally biased region" description="Polar residues" evidence="1">
    <location>
        <begin position="11"/>
        <end position="35"/>
    </location>
</feature>
<evidence type="ECO:0000313" key="2">
    <source>
        <dbReference type="EMBL" id="CAG4964425.1"/>
    </source>
</evidence>
<feature type="region of interest" description="Disordered" evidence="1">
    <location>
        <begin position="1"/>
        <end position="55"/>
    </location>
</feature>
<accession>A0A8S3WJP2</accession>
<comment type="caution">
    <text evidence="2">The sequence shown here is derived from an EMBL/GenBank/DDBJ whole genome shotgun (WGS) entry which is preliminary data.</text>
</comment>
<name>A0A8S3WJP2_PARAO</name>